<keyword evidence="4" id="KW-0966">Cell projection</keyword>
<evidence type="ECO:0000256" key="2">
    <source>
        <dbReference type="SAM" id="MobiDB-lite"/>
    </source>
</evidence>
<dbReference type="EMBL" id="JBHUEL010000007">
    <property type="protein sequence ID" value="MFD1766803.1"/>
    <property type="molecule type" value="Genomic_DNA"/>
</dbReference>
<organism evidence="4 5">
    <name type="scientific">Sphingorhabdus buctiana</name>
    <dbReference type="NCBI Taxonomy" id="1508805"/>
    <lineage>
        <taxon>Bacteria</taxon>
        <taxon>Pseudomonadati</taxon>
        <taxon>Pseudomonadota</taxon>
        <taxon>Alphaproteobacteria</taxon>
        <taxon>Sphingomonadales</taxon>
        <taxon>Sphingomonadaceae</taxon>
        <taxon>Sphingorhabdus</taxon>
    </lineage>
</organism>
<dbReference type="Proteomes" id="UP001597215">
    <property type="component" value="Unassembled WGS sequence"/>
</dbReference>
<dbReference type="PANTHER" id="PTHR30288">
    <property type="entry name" value="FLAGELLAR CAP/ASSEMBLY PROTEIN FLID"/>
    <property type="match status" value="1"/>
</dbReference>
<feature type="non-terminal residue" evidence="4">
    <location>
        <position position="1"/>
    </location>
</feature>
<reference evidence="5" key="1">
    <citation type="journal article" date="2019" name="Int. J. Syst. Evol. Microbiol.">
        <title>The Global Catalogue of Microorganisms (GCM) 10K type strain sequencing project: providing services to taxonomists for standard genome sequencing and annotation.</title>
        <authorList>
            <consortium name="The Broad Institute Genomics Platform"/>
            <consortium name="The Broad Institute Genome Sequencing Center for Infectious Disease"/>
            <person name="Wu L."/>
            <person name="Ma J."/>
        </authorList>
    </citation>
    <scope>NUCLEOTIDE SEQUENCE [LARGE SCALE GENOMIC DNA]</scope>
    <source>
        <strain evidence="5">CGMCC 1.12449</strain>
    </source>
</reference>
<feature type="coiled-coil region" evidence="1">
    <location>
        <begin position="97"/>
        <end position="142"/>
    </location>
</feature>
<dbReference type="RefSeq" id="WP_381513319.1">
    <property type="nucleotide sequence ID" value="NZ_JBHUEL010000007.1"/>
</dbReference>
<keyword evidence="4" id="KW-0969">Cilium</keyword>
<accession>A0ABW4MCP8</accession>
<evidence type="ECO:0000259" key="3">
    <source>
        <dbReference type="Pfam" id="PF07195"/>
    </source>
</evidence>
<comment type="caution">
    <text evidence="4">The sequence shown here is derived from an EMBL/GenBank/DDBJ whole genome shotgun (WGS) entry which is preliminary data.</text>
</comment>
<dbReference type="InterPro" id="IPR010809">
    <property type="entry name" value="FliD_C"/>
</dbReference>
<proteinExistence type="predicted"/>
<feature type="domain" description="Flagellar hook-associated protein 2 C-terminal" evidence="3">
    <location>
        <begin position="18"/>
        <end position="137"/>
    </location>
</feature>
<sequence>SLRSPIASSKRSGDRRKTVTSPSLSDIGIKTDRNGMLSLDRGKLDAALASDPDAVEALFNPPRSASATATTDPGLATALDEIRDAAIAPGGLIEALGKSLQSEASQLAKNRERMEAREDAYKARLEKQYATLEARLSAFKATQAYLEQQVKIWSGGD</sequence>
<gene>
    <name evidence="4" type="primary">fliD</name>
    <name evidence="4" type="ORF">ACFSAG_08105</name>
</gene>
<keyword evidence="1" id="KW-0175">Coiled coil</keyword>
<protein>
    <submittedName>
        <fullName evidence="4">Flagellar filament capping protein FliD</fullName>
    </submittedName>
</protein>
<dbReference type="PANTHER" id="PTHR30288:SF0">
    <property type="entry name" value="FLAGELLAR HOOK-ASSOCIATED PROTEIN 2"/>
    <property type="match status" value="1"/>
</dbReference>
<feature type="compositionally biased region" description="Polar residues" evidence="2">
    <location>
        <begin position="1"/>
        <end position="10"/>
    </location>
</feature>
<feature type="region of interest" description="Disordered" evidence="2">
    <location>
        <begin position="1"/>
        <end position="27"/>
    </location>
</feature>
<keyword evidence="5" id="KW-1185">Reference proteome</keyword>
<name>A0ABW4MCP8_9SPHN</name>
<keyword evidence="4" id="KW-0282">Flagellum</keyword>
<dbReference type="InterPro" id="IPR040026">
    <property type="entry name" value="FliD"/>
</dbReference>
<dbReference type="Pfam" id="PF07195">
    <property type="entry name" value="FliD_C"/>
    <property type="match status" value="1"/>
</dbReference>
<evidence type="ECO:0000256" key="1">
    <source>
        <dbReference type="SAM" id="Coils"/>
    </source>
</evidence>
<evidence type="ECO:0000313" key="4">
    <source>
        <dbReference type="EMBL" id="MFD1766803.1"/>
    </source>
</evidence>
<evidence type="ECO:0000313" key="5">
    <source>
        <dbReference type="Proteomes" id="UP001597215"/>
    </source>
</evidence>